<keyword evidence="7" id="KW-1185">Reference proteome</keyword>
<evidence type="ECO:0000256" key="1">
    <source>
        <dbReference type="ARBA" id="ARBA00004776"/>
    </source>
</evidence>
<evidence type="ECO:0000256" key="2">
    <source>
        <dbReference type="ARBA" id="ARBA00006739"/>
    </source>
</evidence>
<name>A0ABR8HD41_NOSPU</name>
<dbReference type="SUPFAM" id="SSF53448">
    <property type="entry name" value="Nucleotide-diphospho-sugar transferases"/>
    <property type="match status" value="1"/>
</dbReference>
<dbReference type="InterPro" id="IPR001173">
    <property type="entry name" value="Glyco_trans_2-like"/>
</dbReference>
<dbReference type="Pfam" id="PF00535">
    <property type="entry name" value="Glycos_transf_2"/>
    <property type="match status" value="1"/>
</dbReference>
<evidence type="ECO:0000259" key="5">
    <source>
        <dbReference type="Pfam" id="PF00535"/>
    </source>
</evidence>
<keyword evidence="3" id="KW-0328">Glycosyltransferase</keyword>
<evidence type="ECO:0000256" key="4">
    <source>
        <dbReference type="ARBA" id="ARBA00022679"/>
    </source>
</evidence>
<protein>
    <submittedName>
        <fullName evidence="6">Glycosyltransferase</fullName>
    </submittedName>
</protein>
<proteinExistence type="inferred from homology"/>
<organism evidence="6 7">
    <name type="scientific">Nostoc punctiforme FACHB-252</name>
    <dbReference type="NCBI Taxonomy" id="1357509"/>
    <lineage>
        <taxon>Bacteria</taxon>
        <taxon>Bacillati</taxon>
        <taxon>Cyanobacteriota</taxon>
        <taxon>Cyanophyceae</taxon>
        <taxon>Nostocales</taxon>
        <taxon>Nostocaceae</taxon>
        <taxon>Nostoc</taxon>
    </lineage>
</organism>
<feature type="domain" description="Glycosyltransferase 2-like" evidence="5">
    <location>
        <begin position="7"/>
        <end position="129"/>
    </location>
</feature>
<comment type="pathway">
    <text evidence="1">Cell wall biogenesis; cell wall polysaccharide biosynthesis.</text>
</comment>
<dbReference type="RefSeq" id="WP_190950929.1">
    <property type="nucleotide sequence ID" value="NZ_JACJTC010000015.1"/>
</dbReference>
<evidence type="ECO:0000313" key="7">
    <source>
        <dbReference type="Proteomes" id="UP000606396"/>
    </source>
</evidence>
<comment type="similarity">
    <text evidence="2">Belongs to the glycosyltransferase 2 family.</text>
</comment>
<dbReference type="PANTHER" id="PTHR43179:SF12">
    <property type="entry name" value="GALACTOFURANOSYLTRANSFERASE GLFT2"/>
    <property type="match status" value="1"/>
</dbReference>
<dbReference type="EMBL" id="JACJTC010000015">
    <property type="protein sequence ID" value="MBD2613725.1"/>
    <property type="molecule type" value="Genomic_DNA"/>
</dbReference>
<dbReference type="Gene3D" id="3.90.550.10">
    <property type="entry name" value="Spore Coat Polysaccharide Biosynthesis Protein SpsA, Chain A"/>
    <property type="match status" value="1"/>
</dbReference>
<comment type="caution">
    <text evidence="6">The sequence shown here is derived from an EMBL/GenBank/DDBJ whole genome shotgun (WGS) entry which is preliminary data.</text>
</comment>
<dbReference type="InterPro" id="IPR029044">
    <property type="entry name" value="Nucleotide-diphossugar_trans"/>
</dbReference>
<keyword evidence="4" id="KW-0808">Transferase</keyword>
<reference evidence="6 7" key="1">
    <citation type="journal article" date="2020" name="ISME J.">
        <title>Comparative genomics reveals insights into cyanobacterial evolution and habitat adaptation.</title>
        <authorList>
            <person name="Chen M.Y."/>
            <person name="Teng W.K."/>
            <person name="Zhao L."/>
            <person name="Hu C.X."/>
            <person name="Zhou Y.K."/>
            <person name="Han B.P."/>
            <person name="Song L.R."/>
            <person name="Shu W.S."/>
        </authorList>
    </citation>
    <scope>NUCLEOTIDE SEQUENCE [LARGE SCALE GENOMIC DNA]</scope>
    <source>
        <strain evidence="6 7">FACHB-252</strain>
    </source>
</reference>
<accession>A0ABR8HD41</accession>
<evidence type="ECO:0000256" key="3">
    <source>
        <dbReference type="ARBA" id="ARBA00022676"/>
    </source>
</evidence>
<dbReference type="PANTHER" id="PTHR43179">
    <property type="entry name" value="RHAMNOSYLTRANSFERASE WBBL"/>
    <property type="match status" value="1"/>
</dbReference>
<dbReference type="Proteomes" id="UP000606396">
    <property type="component" value="Unassembled WGS sequence"/>
</dbReference>
<gene>
    <name evidence="6" type="ORF">H6G94_20995</name>
</gene>
<evidence type="ECO:0000313" key="6">
    <source>
        <dbReference type="EMBL" id="MBD2613725.1"/>
    </source>
</evidence>
<sequence>MIYFLTVNYYCENLISKLINSIQKTSNIDYKVIIINNSPEDRSIDNLKTESVLIFDAGANLGFGCACNLGLKWIYIQDPQAYVWIINPDAYFTENTLDKIQPFFELHPEISILGTFISTPKSQVWFAGGRFIPTNGAIITEKKVKNIDADYVNCDWISGCSLILNLKNFSECPYFDSDYFLYYEDVDFCLRYKNQGHVIGINNNFLVCHEVSSITNRNIFKKFRNATYSYLLTMDKHTNKFIFTIRLIFQIFKSILVILIKPKAGLGKFYGICDYVIKKQNK</sequence>